<feature type="compositionally biased region" description="Basic and acidic residues" evidence="1">
    <location>
        <begin position="306"/>
        <end position="323"/>
    </location>
</feature>
<feature type="compositionally biased region" description="Basic and acidic residues" evidence="1">
    <location>
        <begin position="906"/>
        <end position="927"/>
    </location>
</feature>
<feature type="compositionally biased region" description="Polar residues" evidence="1">
    <location>
        <begin position="1195"/>
        <end position="1210"/>
    </location>
</feature>
<feature type="compositionally biased region" description="Polar residues" evidence="1">
    <location>
        <begin position="883"/>
        <end position="905"/>
    </location>
</feature>
<dbReference type="EMBL" id="BLXT01005511">
    <property type="protein sequence ID" value="GFO23368.1"/>
    <property type="molecule type" value="Genomic_DNA"/>
</dbReference>
<accession>A0AAV4BX43</accession>
<dbReference type="InterPro" id="IPR015943">
    <property type="entry name" value="WD40/YVTN_repeat-like_dom_sf"/>
</dbReference>
<feature type="compositionally biased region" description="Basic and acidic residues" evidence="1">
    <location>
        <begin position="1113"/>
        <end position="1122"/>
    </location>
</feature>
<evidence type="ECO:0000313" key="3">
    <source>
        <dbReference type="Proteomes" id="UP000735302"/>
    </source>
</evidence>
<feature type="compositionally biased region" description="Polar residues" evidence="1">
    <location>
        <begin position="1093"/>
        <end position="1111"/>
    </location>
</feature>
<proteinExistence type="predicted"/>
<evidence type="ECO:0008006" key="4">
    <source>
        <dbReference type="Google" id="ProtNLM"/>
    </source>
</evidence>
<feature type="compositionally biased region" description="Polar residues" evidence="1">
    <location>
        <begin position="1151"/>
        <end position="1166"/>
    </location>
</feature>
<feature type="region of interest" description="Disordered" evidence="1">
    <location>
        <begin position="1146"/>
        <end position="1210"/>
    </location>
</feature>
<feature type="compositionally biased region" description="Basic and acidic residues" evidence="1">
    <location>
        <begin position="253"/>
        <end position="267"/>
    </location>
</feature>
<feature type="compositionally biased region" description="Polar residues" evidence="1">
    <location>
        <begin position="1176"/>
        <end position="1188"/>
    </location>
</feature>
<evidence type="ECO:0000256" key="1">
    <source>
        <dbReference type="SAM" id="MobiDB-lite"/>
    </source>
</evidence>
<feature type="compositionally biased region" description="Polar residues" evidence="1">
    <location>
        <begin position="153"/>
        <end position="171"/>
    </location>
</feature>
<feature type="compositionally biased region" description="Polar residues" evidence="1">
    <location>
        <begin position="124"/>
        <end position="142"/>
    </location>
</feature>
<feature type="region of interest" description="Disordered" evidence="1">
    <location>
        <begin position="124"/>
        <end position="171"/>
    </location>
</feature>
<keyword evidence="3" id="KW-1185">Reference proteome</keyword>
<feature type="region of interest" description="Disordered" evidence="1">
    <location>
        <begin position="883"/>
        <end position="927"/>
    </location>
</feature>
<sequence length="1970" mass="216546">MDDEKQKMLQKLLEMKREVAEKQKKLERAKRAARVKAHVKKKIREHEEMEQSSNRCEEQKGVASKMNTKNSLPVPVTEKLGCSPTDLDTSQYCDVMLTSFPIPAEHLSSRQKCISDDNHLKVSSTEASHLSSAPSEQPNSNKSHGDSGDKAVLTSSKTSGAMSKHGSISNSLPVAHQLEKQLILLSHKHEYRSPAGLENNNHSPDYGLSKERSLPNRALKTFSPCDPSSESLCEIVGSSGFNENSLKKSPSSLKRDHIAKKSGESIQRRSKVRRQQHHIDSCCSTKTGKILSHHVDCSSKSNHRTTRQEVKRSTKVPLKEKAESNLDKRNEWLDFEDFKSDKSNFKAFPKKSIEESKAIVEHQDQNGWLSTTRMRSMGNSTLNSKRTFLTSPLTSKVKLFKKDRACMNSRKLFSHASTKANSSKSCQSKKPFDARLADNANLGQKNVSGALTEFAPKNVSVSEACVFKETGQAHNQDKQSAGPFPYGIGGANPGFNSAVHSPKLASENRIAKSHSQSPCGSNVDSAAKFNNVLFVQQHFEHSSSELDEEVMNTSQLDIIINADKMAGSRTLKSQSQESLGLTPTFRTPIFPARLENQKADAADSFGRNYPVTDSEFLNILGISEENRCARTQGVGDLEMTEEESAIHRHCDKPTKGFSQKTNKNEENKGKNSNSLPEENASKVESGGPILKDRCNENLGVTETCSVFDTFLPPSQTLSEFSDYTELDSVPFSHFELSEDFLSEDASFPKSGKKQVNKNTGALVRRRSRRISSTKPSQCISSFLSNSQAYSTENAAVTLGFDPSSKFTKNHRQSQAQQRKAAAILSIFQFLKDKAKEPDSACEFALTPDFEDLKREKLCGYPKTFNVHTKNPELGEEGQLLTSQSVQASKDKTSSLLRSSPVNPESVTDKSNDSKSFEPTDKIDDSDNHESIVDKLDDLENLQPFTDIIDDLDNLQPQTDKIDDLENLQPLTDKIDDLDNLQSLTDKIDDDLDNLQPLTDKIDDLDNLQRLTGKIDDLDNLQPLTDKIDDLDTEPPTDISHPNFMDYQFISKEANSQNTECMHASSPYNISKKSPSVATDQFVNQVAETENLTESVSKCPSNSASSFEQQNAKLPEDKSEVTDKAQGCDGDSITSPKIDVFTETLHCRDSQSSKGQDSPKNSVTETGKTVLGCDQAQAESSTTLKATGQTEDREQQQSLLPIATESQCDSNTGKLSDEAIFNHKGTSPTSCTAAPEARCMCKSSSVAGGSLQGKSDAMKETVNLSINMHSVSSRDNACEDVASIETDCVVGANNNPEFCIEGNLKNSKFARNSQSSQKNEKFSARNEGNSEQCFIERQYTSNKASCKCPSPQISSMHSKVSSPSDSIKHNCATPISMNKSLLNLASPKGSVRSFSRRSLSFTSTPIPTKKTKAAIHSMLELDFGSPVLGRDQSENNQAGMSDFDRSQCVFTAEGNKTLSASSPGVPDEAPVIKKSDEADYSVSSLTSAAHELSVISLVPDCDESYPSPGQIPISDKSGVNLSECQSSVLEDDATVIDVKPHLDKTNTSNLSKVTASPNVVKPWKKLPRTASSPVQILETEQSERNQGSFSFMTKRPHSKFKSQNNMDTKSGLKFLGCFQSDSQDAVVALLCGSVSSPAHEDRPPQTYIVSVQATALTVWAEDVTFGWTTELDWRLSPETHILKACLMPGSARVAVLITGWVGSSPFASVLTYDWYTEDTMRFNIGLENLPRQLNSLIAVELCPVEETRLYLGLSSDDYHSVLRADLSANQNEIVSTAIFQQCRGRLLSIVSIEGQRSALLTLSSDQKLTLWNCILGSALKSVVIAASMPCLEILISAKTKKGLVLMDTLWRVDDGYCGGLIAMNPLNGQQIVLHRYRVPNNLWRRLENCKKESRYITAVSDQGALCIWDSFTGVLLASTKSKITTCVSVTESQQSALNVIVGEIHGCMHIYSSSLGFCWPLPSLKQLPVRL</sequence>
<feature type="compositionally biased region" description="Basic and acidic residues" evidence="1">
    <location>
        <begin position="44"/>
        <end position="60"/>
    </location>
</feature>
<dbReference type="Gene3D" id="2.130.10.10">
    <property type="entry name" value="YVTN repeat-like/Quinoprotein amine dehydrogenase"/>
    <property type="match status" value="1"/>
</dbReference>
<evidence type="ECO:0000313" key="2">
    <source>
        <dbReference type="EMBL" id="GFO23368.1"/>
    </source>
</evidence>
<feature type="region of interest" description="Disordered" evidence="1">
    <location>
        <begin position="296"/>
        <end position="323"/>
    </location>
</feature>
<feature type="region of interest" description="Disordered" evidence="1">
    <location>
        <begin position="647"/>
        <end position="688"/>
    </location>
</feature>
<feature type="region of interest" description="Disordered" evidence="1">
    <location>
        <begin position="1093"/>
        <end position="1134"/>
    </location>
</feature>
<dbReference type="Proteomes" id="UP000735302">
    <property type="component" value="Unassembled WGS sequence"/>
</dbReference>
<feature type="region of interest" description="Disordered" evidence="1">
    <location>
        <begin position="40"/>
        <end position="72"/>
    </location>
</feature>
<name>A0AAV4BX43_9GAST</name>
<gene>
    <name evidence="2" type="ORF">PoB_004987300</name>
</gene>
<protein>
    <recommendedName>
        <fullName evidence="4">Partner and localiser of BRCA2 WD40 domain-containing protein</fullName>
    </recommendedName>
</protein>
<reference evidence="2 3" key="1">
    <citation type="journal article" date="2021" name="Elife">
        <title>Chloroplast acquisition without the gene transfer in kleptoplastic sea slugs, Plakobranchus ocellatus.</title>
        <authorList>
            <person name="Maeda T."/>
            <person name="Takahashi S."/>
            <person name="Yoshida T."/>
            <person name="Shimamura S."/>
            <person name="Takaki Y."/>
            <person name="Nagai Y."/>
            <person name="Toyoda A."/>
            <person name="Suzuki Y."/>
            <person name="Arimoto A."/>
            <person name="Ishii H."/>
            <person name="Satoh N."/>
            <person name="Nishiyama T."/>
            <person name="Hasebe M."/>
            <person name="Maruyama T."/>
            <person name="Minagawa J."/>
            <person name="Obokata J."/>
            <person name="Shigenobu S."/>
        </authorList>
    </citation>
    <scope>NUCLEOTIDE SEQUENCE [LARGE SCALE GENOMIC DNA]</scope>
</reference>
<feature type="region of interest" description="Disordered" evidence="1">
    <location>
        <begin position="244"/>
        <end position="279"/>
    </location>
</feature>
<comment type="caution">
    <text evidence="2">The sequence shown here is derived from an EMBL/GenBank/DDBJ whole genome shotgun (WGS) entry which is preliminary data.</text>
</comment>
<organism evidence="2 3">
    <name type="scientific">Plakobranchus ocellatus</name>
    <dbReference type="NCBI Taxonomy" id="259542"/>
    <lineage>
        <taxon>Eukaryota</taxon>
        <taxon>Metazoa</taxon>
        <taxon>Spiralia</taxon>
        <taxon>Lophotrochozoa</taxon>
        <taxon>Mollusca</taxon>
        <taxon>Gastropoda</taxon>
        <taxon>Heterobranchia</taxon>
        <taxon>Euthyneura</taxon>
        <taxon>Panpulmonata</taxon>
        <taxon>Sacoglossa</taxon>
        <taxon>Placobranchoidea</taxon>
        <taxon>Plakobranchidae</taxon>
        <taxon>Plakobranchus</taxon>
    </lineage>
</organism>